<name>A0A8J3TFT9_9ACTN</name>
<sequence>MGGQISTHRLADGTMVVDVRGELDVASTATLRDDLASRVVALRPPAVVIDLGLVTFMDSTALTALINVQRSARSVGATMRVTNPSPFVANLLRTAGVAEALGVGSVQR</sequence>
<evidence type="ECO:0000313" key="4">
    <source>
        <dbReference type="EMBL" id="GII25663.1"/>
    </source>
</evidence>
<dbReference type="Gene3D" id="3.30.750.24">
    <property type="entry name" value="STAS domain"/>
    <property type="match status" value="1"/>
</dbReference>
<dbReference type="EMBL" id="BOON01000055">
    <property type="protein sequence ID" value="GII25663.1"/>
    <property type="molecule type" value="Genomic_DNA"/>
</dbReference>
<dbReference type="InterPro" id="IPR003658">
    <property type="entry name" value="Anti-sigma_ant"/>
</dbReference>
<keyword evidence="5" id="KW-1185">Reference proteome</keyword>
<dbReference type="InterPro" id="IPR036513">
    <property type="entry name" value="STAS_dom_sf"/>
</dbReference>
<dbReference type="PANTHER" id="PTHR33495">
    <property type="entry name" value="ANTI-SIGMA FACTOR ANTAGONIST TM_1081-RELATED-RELATED"/>
    <property type="match status" value="1"/>
</dbReference>
<dbReference type="CDD" id="cd07043">
    <property type="entry name" value="STAS_anti-anti-sigma_factors"/>
    <property type="match status" value="1"/>
</dbReference>
<dbReference type="PANTHER" id="PTHR33495:SF2">
    <property type="entry name" value="ANTI-SIGMA FACTOR ANTAGONIST TM_1081-RELATED"/>
    <property type="match status" value="1"/>
</dbReference>
<dbReference type="Pfam" id="PF01740">
    <property type="entry name" value="STAS"/>
    <property type="match status" value="1"/>
</dbReference>
<accession>A0A8J3TFT9</accession>
<evidence type="ECO:0000256" key="1">
    <source>
        <dbReference type="ARBA" id="ARBA00009013"/>
    </source>
</evidence>
<evidence type="ECO:0000256" key="2">
    <source>
        <dbReference type="RuleBase" id="RU003749"/>
    </source>
</evidence>
<reference evidence="4" key="1">
    <citation type="submission" date="2021-01" db="EMBL/GenBank/DDBJ databases">
        <title>Whole genome shotgun sequence of Planosporangium mesophilum NBRC 109066.</title>
        <authorList>
            <person name="Komaki H."/>
            <person name="Tamura T."/>
        </authorList>
    </citation>
    <scope>NUCLEOTIDE SEQUENCE</scope>
    <source>
        <strain evidence="4">NBRC 109066</strain>
    </source>
</reference>
<dbReference type="PROSITE" id="PS50801">
    <property type="entry name" value="STAS"/>
    <property type="match status" value="1"/>
</dbReference>
<feature type="domain" description="STAS" evidence="3">
    <location>
        <begin position="12"/>
        <end position="108"/>
    </location>
</feature>
<dbReference type="AlphaFoldDB" id="A0A8J3TFT9"/>
<comment type="caution">
    <text evidence="4">The sequence shown here is derived from an EMBL/GenBank/DDBJ whole genome shotgun (WGS) entry which is preliminary data.</text>
</comment>
<protein>
    <recommendedName>
        <fullName evidence="2">Anti-sigma factor antagonist</fullName>
    </recommendedName>
</protein>
<comment type="similarity">
    <text evidence="1 2">Belongs to the anti-sigma-factor antagonist family.</text>
</comment>
<dbReference type="SUPFAM" id="SSF52091">
    <property type="entry name" value="SpoIIaa-like"/>
    <property type="match status" value="1"/>
</dbReference>
<gene>
    <name evidence="4" type="ORF">Pme01_52600</name>
</gene>
<evidence type="ECO:0000313" key="5">
    <source>
        <dbReference type="Proteomes" id="UP000599074"/>
    </source>
</evidence>
<dbReference type="InterPro" id="IPR002645">
    <property type="entry name" value="STAS_dom"/>
</dbReference>
<dbReference type="NCBIfam" id="TIGR00377">
    <property type="entry name" value="ant_ant_sig"/>
    <property type="match status" value="1"/>
</dbReference>
<dbReference type="GO" id="GO:0043856">
    <property type="term" value="F:anti-sigma factor antagonist activity"/>
    <property type="evidence" value="ECO:0007669"/>
    <property type="project" value="InterPro"/>
</dbReference>
<proteinExistence type="inferred from homology"/>
<organism evidence="4 5">
    <name type="scientific">Planosporangium mesophilum</name>
    <dbReference type="NCBI Taxonomy" id="689768"/>
    <lineage>
        <taxon>Bacteria</taxon>
        <taxon>Bacillati</taxon>
        <taxon>Actinomycetota</taxon>
        <taxon>Actinomycetes</taxon>
        <taxon>Micromonosporales</taxon>
        <taxon>Micromonosporaceae</taxon>
        <taxon>Planosporangium</taxon>
    </lineage>
</organism>
<evidence type="ECO:0000259" key="3">
    <source>
        <dbReference type="PROSITE" id="PS50801"/>
    </source>
</evidence>
<dbReference type="Proteomes" id="UP000599074">
    <property type="component" value="Unassembled WGS sequence"/>
</dbReference>